<protein>
    <submittedName>
        <fullName evidence="2">ArsR/SmtB family transcription factor</fullName>
    </submittedName>
</protein>
<dbReference type="CDD" id="cd00090">
    <property type="entry name" value="HTH_ARSR"/>
    <property type="match status" value="1"/>
</dbReference>
<dbReference type="InterPro" id="IPR036390">
    <property type="entry name" value="WH_DNA-bd_sf"/>
</dbReference>
<reference evidence="3" key="1">
    <citation type="journal article" date="2019" name="Int. J. Syst. Evol. Microbiol.">
        <title>The Global Catalogue of Microorganisms (GCM) 10K type strain sequencing project: providing services to taxonomists for standard genome sequencing and annotation.</title>
        <authorList>
            <consortium name="The Broad Institute Genomics Platform"/>
            <consortium name="The Broad Institute Genome Sequencing Center for Infectious Disease"/>
            <person name="Wu L."/>
            <person name="Ma J."/>
        </authorList>
    </citation>
    <scope>NUCLEOTIDE SEQUENCE [LARGE SCALE GENOMIC DNA]</scope>
    <source>
        <strain evidence="3">CGMCC 1.16306</strain>
    </source>
</reference>
<dbReference type="InterPro" id="IPR011991">
    <property type="entry name" value="ArsR-like_HTH"/>
</dbReference>
<evidence type="ECO:0000313" key="3">
    <source>
        <dbReference type="Proteomes" id="UP001596022"/>
    </source>
</evidence>
<keyword evidence="1" id="KW-0238">DNA-binding</keyword>
<dbReference type="RefSeq" id="WP_376845822.1">
    <property type="nucleotide sequence ID" value="NZ_JBHSFW010000003.1"/>
</dbReference>
<evidence type="ECO:0000313" key="2">
    <source>
        <dbReference type="EMBL" id="MFC4618749.1"/>
    </source>
</evidence>
<keyword evidence="3" id="KW-1185">Reference proteome</keyword>
<name>A0ABV9GKC5_9BACL</name>
<proteinExistence type="predicted"/>
<dbReference type="InterPro" id="IPR036388">
    <property type="entry name" value="WH-like_DNA-bd_sf"/>
</dbReference>
<comment type="caution">
    <text evidence="2">The sequence shown here is derived from an EMBL/GenBank/DDBJ whole genome shotgun (WGS) entry which is preliminary data.</text>
</comment>
<dbReference type="EMBL" id="JBHSFW010000003">
    <property type="protein sequence ID" value="MFC4618749.1"/>
    <property type="molecule type" value="Genomic_DNA"/>
</dbReference>
<dbReference type="Gene3D" id="1.10.10.10">
    <property type="entry name" value="Winged helix-like DNA-binding domain superfamily/Winged helix DNA-binding domain"/>
    <property type="match status" value="1"/>
</dbReference>
<evidence type="ECO:0000256" key="1">
    <source>
        <dbReference type="ARBA" id="ARBA00023125"/>
    </source>
</evidence>
<sequence length="162" mass="18367">MDDDENLFKITAEQQKLISNATRIKLLHLLKDEPRTAKQAADLIKKSPGSVHYHIKLLYEGGLLDLVKTEINGGVLEKYYQAKTTAFQTNENLPVEGKLVGHIGTHLLLSNESRKQLMKELNELLSRWERYNDPNPANEKEMAVTCLLHEVGNDDQNEGDES</sequence>
<dbReference type="Pfam" id="PF12840">
    <property type="entry name" value="HTH_20"/>
    <property type="match status" value="1"/>
</dbReference>
<organism evidence="2 3">
    <name type="scientific">Camelliibacillus cellulosilyticus</name>
    <dbReference type="NCBI Taxonomy" id="2174486"/>
    <lineage>
        <taxon>Bacteria</taxon>
        <taxon>Bacillati</taxon>
        <taxon>Bacillota</taxon>
        <taxon>Bacilli</taxon>
        <taxon>Bacillales</taxon>
        <taxon>Sporolactobacillaceae</taxon>
        <taxon>Camelliibacillus</taxon>
    </lineage>
</organism>
<accession>A0ABV9GKC5</accession>
<gene>
    <name evidence="2" type="ORF">ACFO4N_08360</name>
</gene>
<dbReference type="Proteomes" id="UP001596022">
    <property type="component" value="Unassembled WGS sequence"/>
</dbReference>
<dbReference type="SUPFAM" id="SSF46785">
    <property type="entry name" value="Winged helix' DNA-binding domain"/>
    <property type="match status" value="1"/>
</dbReference>